<dbReference type="CDD" id="cd02440">
    <property type="entry name" value="AdoMet_MTases"/>
    <property type="match status" value="1"/>
</dbReference>
<evidence type="ECO:0000259" key="1">
    <source>
        <dbReference type="Pfam" id="PF13847"/>
    </source>
</evidence>
<keyword evidence="2" id="KW-0489">Methyltransferase</keyword>
<dbReference type="InterPro" id="IPR025714">
    <property type="entry name" value="Methyltranfer_dom"/>
</dbReference>
<comment type="caution">
    <text evidence="2">The sequence shown here is derived from an EMBL/GenBank/DDBJ whole genome shotgun (WGS) entry which is preliminary data.</text>
</comment>
<proteinExistence type="predicted"/>
<dbReference type="SUPFAM" id="SSF53335">
    <property type="entry name" value="S-adenosyl-L-methionine-dependent methyltransferases"/>
    <property type="match status" value="1"/>
</dbReference>
<dbReference type="Proteomes" id="UP000682713">
    <property type="component" value="Unassembled WGS sequence"/>
</dbReference>
<sequence>MNLTREILATEEINNTSHILDVGCGTGQTAAFLATHYKANVTGLDINPIMVEKAQYRMEQDQLGVEIIQGSIEKCPIENEKFDLIISESVLAFVNATSAMDEIFRLLKKGGRFIANELTINHELDAPDKEEIKKFYGFDSFLAEEEWLSLLEKTGFKNIYVHKPQYSLQENNTITEFRYSDSIEPKLFMVMMQHFINMYEYDGTIDYRIYSCTKE</sequence>
<dbReference type="GO" id="GO:0032259">
    <property type="term" value="P:methylation"/>
    <property type="evidence" value="ECO:0007669"/>
    <property type="project" value="UniProtKB-KW"/>
</dbReference>
<evidence type="ECO:0000313" key="3">
    <source>
        <dbReference type="Proteomes" id="UP000682713"/>
    </source>
</evidence>
<reference evidence="2 3" key="1">
    <citation type="submission" date="2021-05" db="EMBL/GenBank/DDBJ databases">
        <title>Novel Bacillus species.</title>
        <authorList>
            <person name="Liu G."/>
        </authorList>
    </citation>
    <scope>NUCLEOTIDE SEQUENCE [LARGE SCALE GENOMIC DNA]</scope>
    <source>
        <strain evidence="2 3">FJAT-49732</strain>
    </source>
</reference>
<dbReference type="InterPro" id="IPR029063">
    <property type="entry name" value="SAM-dependent_MTases_sf"/>
</dbReference>
<organism evidence="2 3">
    <name type="scientific">Lederbergia citrisecunda</name>
    <dbReference type="NCBI Taxonomy" id="2833583"/>
    <lineage>
        <taxon>Bacteria</taxon>
        <taxon>Bacillati</taxon>
        <taxon>Bacillota</taxon>
        <taxon>Bacilli</taxon>
        <taxon>Bacillales</taxon>
        <taxon>Bacillaceae</taxon>
        <taxon>Lederbergia</taxon>
    </lineage>
</organism>
<protein>
    <submittedName>
        <fullName evidence="2">Class I SAM-dependent methyltransferase</fullName>
    </submittedName>
</protein>
<accession>A0A942THY9</accession>
<dbReference type="Gene3D" id="3.40.50.150">
    <property type="entry name" value="Vaccinia Virus protein VP39"/>
    <property type="match status" value="1"/>
</dbReference>
<gene>
    <name evidence="2" type="ORF">KHA93_01705</name>
</gene>
<name>A0A942THY9_9BACI</name>
<evidence type="ECO:0000313" key="2">
    <source>
        <dbReference type="EMBL" id="MBS4198375.1"/>
    </source>
</evidence>
<dbReference type="EMBL" id="JAGYPJ010000001">
    <property type="protein sequence ID" value="MBS4198375.1"/>
    <property type="molecule type" value="Genomic_DNA"/>
</dbReference>
<dbReference type="AlphaFoldDB" id="A0A942THY9"/>
<dbReference type="PANTHER" id="PTHR43861:SF1">
    <property type="entry name" value="TRANS-ACONITATE 2-METHYLTRANSFERASE"/>
    <property type="match status" value="1"/>
</dbReference>
<keyword evidence="2" id="KW-0808">Transferase</keyword>
<keyword evidence="3" id="KW-1185">Reference proteome</keyword>
<dbReference type="Pfam" id="PF13847">
    <property type="entry name" value="Methyltransf_31"/>
    <property type="match status" value="1"/>
</dbReference>
<dbReference type="GO" id="GO:0008168">
    <property type="term" value="F:methyltransferase activity"/>
    <property type="evidence" value="ECO:0007669"/>
    <property type="project" value="UniProtKB-KW"/>
</dbReference>
<feature type="domain" description="Methyltransferase" evidence="1">
    <location>
        <begin position="16"/>
        <end position="130"/>
    </location>
</feature>
<dbReference type="PANTHER" id="PTHR43861">
    <property type="entry name" value="TRANS-ACONITATE 2-METHYLTRANSFERASE-RELATED"/>
    <property type="match status" value="1"/>
</dbReference>